<gene>
    <name evidence="4" type="ORF">BM613_03750</name>
</gene>
<name>A0A2U3DAW9_SULT2</name>
<dbReference type="SUPFAM" id="SSF101960">
    <property type="entry name" value="Stabilizer of iron transporter SufD"/>
    <property type="match status" value="1"/>
</dbReference>
<evidence type="ECO:0000313" key="4">
    <source>
        <dbReference type="EMBL" id="PWI58427.1"/>
    </source>
</evidence>
<dbReference type="InterPro" id="IPR055346">
    <property type="entry name" value="Fe-S_cluster_assembly_SufBD"/>
</dbReference>
<dbReference type="InterPro" id="IPR000825">
    <property type="entry name" value="SUF_FeS_clus_asmbl_SufBD_core"/>
</dbReference>
<dbReference type="Pfam" id="PF19295">
    <property type="entry name" value="SufBD_N"/>
    <property type="match status" value="1"/>
</dbReference>
<dbReference type="InterPro" id="IPR037284">
    <property type="entry name" value="SUF_FeS_clus_asmbl_SufBD_sf"/>
</dbReference>
<dbReference type="GO" id="GO:0016226">
    <property type="term" value="P:iron-sulfur cluster assembly"/>
    <property type="evidence" value="ECO:0007669"/>
    <property type="project" value="InterPro"/>
</dbReference>
<accession>A0A2U3DAW9</accession>
<dbReference type="PANTHER" id="PTHR30508">
    <property type="entry name" value="FES CLUSTER ASSEMBLY PROTEIN SUF"/>
    <property type="match status" value="1"/>
</dbReference>
<feature type="domain" description="SUF system FeS cluster assembly SufBD core" evidence="2">
    <location>
        <begin position="166"/>
        <end position="395"/>
    </location>
</feature>
<dbReference type="EMBL" id="MPDK01000004">
    <property type="protein sequence ID" value="PWI58427.1"/>
    <property type="molecule type" value="Genomic_DNA"/>
</dbReference>
<keyword evidence="5" id="KW-1185">Reference proteome</keyword>
<dbReference type="PANTHER" id="PTHR30508:SF1">
    <property type="entry name" value="UPF0051 PROTEIN ABCI8, CHLOROPLASTIC-RELATED"/>
    <property type="match status" value="1"/>
</dbReference>
<dbReference type="Pfam" id="PF01458">
    <property type="entry name" value="SUFBD_core"/>
    <property type="match status" value="1"/>
</dbReference>
<evidence type="ECO:0000259" key="2">
    <source>
        <dbReference type="Pfam" id="PF01458"/>
    </source>
</evidence>
<sequence>MAKDLEMYSATRLEPDYVVQLRQRALELYEALPVPQYEKSDLTNRRVDAFTINTTPPDEHLWRPVAEPYIAQHAEAPLLVIADGVLVYSRGLEAAAAQGVIFKSLQEAVVSHPELIKQYLHSVVPQDENQFIALNSALWRNGAFVYIPRNMMWEAPLQMISVTTVGGHGTFVHNLILAEAQSQVQFVEIYAAPPTLSDELHVGVTEVVVQDGAHVKIGTLHDFPTHSTNVIVRRAKVLRDGQMDWIAGEVSEGYTVMEFGSVLEGQGSRSTSHAIAFGSKRAHFDLTSRMVHVAKFSDSDTTARGVMQDQAEAVYRGLTHILKGASGANGQQSEKLLMLSPESRANAIPMLLIDENDVKCGHAASVGQINEDQLFYLMSRGISEAEAKRMVVWGFIDPVLSELPIAAVREAVESVLERKMA</sequence>
<comment type="similarity">
    <text evidence="1">Belongs to the iron-sulfur cluster assembly SufBD family.</text>
</comment>
<proteinExistence type="inferred from homology"/>
<comment type="caution">
    <text evidence="4">The sequence shown here is derived from an EMBL/GenBank/DDBJ whole genome shotgun (WGS) entry which is preliminary data.</text>
</comment>
<dbReference type="AlphaFoldDB" id="A0A2U3DAW9"/>
<dbReference type="Proteomes" id="UP000245380">
    <property type="component" value="Unassembled WGS sequence"/>
</dbReference>
<reference evidence="4 5" key="1">
    <citation type="submission" date="2016-11" db="EMBL/GenBank/DDBJ databases">
        <title>Comparative genomics of Acidibacillus ferroxidans species.</title>
        <authorList>
            <person name="Oliveira G."/>
            <person name="Nunes G."/>
            <person name="Oliveira R."/>
            <person name="Araujo F."/>
            <person name="Salim A."/>
            <person name="Scholte L."/>
            <person name="Morais D."/>
            <person name="Nancucheo I."/>
            <person name="Johnson D.B."/>
            <person name="Grail B."/>
            <person name="Bittencourt J."/>
            <person name="Valadares R."/>
        </authorList>
    </citation>
    <scope>NUCLEOTIDE SEQUENCE [LARGE SCALE GENOMIC DNA]</scope>
    <source>
        <strain evidence="4 5">Y002</strain>
    </source>
</reference>
<protein>
    <submittedName>
        <fullName evidence="4">Fe-S cluster assembly protein SufD</fullName>
    </submittedName>
</protein>
<evidence type="ECO:0000259" key="3">
    <source>
        <dbReference type="Pfam" id="PF19295"/>
    </source>
</evidence>
<feature type="domain" description="SUF system FeS cluster assembly SufBD N-terminal" evidence="3">
    <location>
        <begin position="84"/>
        <end position="159"/>
    </location>
</feature>
<evidence type="ECO:0000256" key="1">
    <source>
        <dbReference type="ARBA" id="ARBA00043967"/>
    </source>
</evidence>
<dbReference type="InterPro" id="IPR045595">
    <property type="entry name" value="SufBD_N"/>
</dbReference>
<organism evidence="4 5">
    <name type="scientific">Sulfoacidibacillus thermotolerans</name>
    <name type="common">Acidibacillus sulfuroxidans</name>
    <dbReference type="NCBI Taxonomy" id="1765684"/>
    <lineage>
        <taxon>Bacteria</taxon>
        <taxon>Bacillati</taxon>
        <taxon>Bacillota</taxon>
        <taxon>Bacilli</taxon>
        <taxon>Bacillales</taxon>
        <taxon>Alicyclobacillaceae</taxon>
        <taxon>Sulfoacidibacillus</taxon>
    </lineage>
</organism>
<dbReference type="InterPro" id="IPR011542">
    <property type="entry name" value="SUF_FeS_clus_asmbl_SufD"/>
</dbReference>
<evidence type="ECO:0000313" key="5">
    <source>
        <dbReference type="Proteomes" id="UP000245380"/>
    </source>
</evidence>
<dbReference type="NCBIfam" id="TIGR01981">
    <property type="entry name" value="sufD"/>
    <property type="match status" value="1"/>
</dbReference>